<name>K2FTN5_9BACT</name>
<comment type="caution">
    <text evidence="1">The sequence shown here is derived from an EMBL/GenBank/DDBJ whole genome shotgun (WGS) entry which is preliminary data.</text>
</comment>
<gene>
    <name evidence="1" type="ORF">ACD_4C00350G0004</name>
</gene>
<protein>
    <submittedName>
        <fullName evidence="1">Uncharacterized protein</fullName>
    </submittedName>
</protein>
<sequence>MLVENIYETDIITKIKTSILIESEEEKQNFINLISYFTPKELEELRLLI</sequence>
<proteinExistence type="predicted"/>
<reference evidence="1" key="1">
    <citation type="journal article" date="2012" name="Science">
        <title>Fermentation, hydrogen, and sulfur metabolism in multiple uncultivated bacterial phyla.</title>
        <authorList>
            <person name="Wrighton K.C."/>
            <person name="Thomas B.C."/>
            <person name="Sharon I."/>
            <person name="Miller C.S."/>
            <person name="Castelle C.J."/>
            <person name="VerBerkmoes N.C."/>
            <person name="Wilkins M.J."/>
            <person name="Hettich R.L."/>
            <person name="Lipton M.S."/>
            <person name="Williams K.H."/>
            <person name="Long P.E."/>
            <person name="Banfield J.F."/>
        </authorList>
    </citation>
    <scope>NUCLEOTIDE SEQUENCE [LARGE SCALE GENOMIC DNA]</scope>
</reference>
<dbReference type="EMBL" id="AMFJ01000866">
    <property type="protein sequence ID" value="EKE26268.1"/>
    <property type="molecule type" value="Genomic_DNA"/>
</dbReference>
<organism evidence="1">
    <name type="scientific">uncultured bacterium</name>
    <name type="common">gcode 4</name>
    <dbReference type="NCBI Taxonomy" id="1234023"/>
    <lineage>
        <taxon>Bacteria</taxon>
        <taxon>environmental samples</taxon>
    </lineage>
</organism>
<evidence type="ECO:0000313" key="1">
    <source>
        <dbReference type="EMBL" id="EKE26268.1"/>
    </source>
</evidence>
<accession>K2FTN5</accession>
<dbReference type="AlphaFoldDB" id="K2FTN5"/>